<dbReference type="PANTHER" id="PTHR45658:SF18">
    <property type="entry name" value="PROTEIN GAT2"/>
    <property type="match status" value="1"/>
</dbReference>
<evidence type="ECO:0000256" key="2">
    <source>
        <dbReference type="ARBA" id="ARBA00022771"/>
    </source>
</evidence>
<feature type="compositionally biased region" description="Polar residues" evidence="5">
    <location>
        <begin position="166"/>
        <end position="175"/>
    </location>
</feature>
<evidence type="ECO:0000256" key="1">
    <source>
        <dbReference type="ARBA" id="ARBA00022723"/>
    </source>
</evidence>
<keyword evidence="2 4" id="KW-0863">Zinc-finger</keyword>
<dbReference type="PROSITE" id="PS50114">
    <property type="entry name" value="GATA_ZN_FINGER_2"/>
    <property type="match status" value="1"/>
</dbReference>
<dbReference type="InParanoid" id="A0A0L0HAZ2"/>
<name>A0A0L0HAZ2_SPIPD</name>
<dbReference type="eggNOG" id="KOG1601">
    <property type="taxonomic scope" value="Eukaryota"/>
</dbReference>
<keyword evidence="1" id="KW-0479">Metal-binding</keyword>
<evidence type="ECO:0000313" key="8">
    <source>
        <dbReference type="Proteomes" id="UP000053201"/>
    </source>
</evidence>
<keyword evidence="8" id="KW-1185">Reference proteome</keyword>
<dbReference type="VEuPathDB" id="FungiDB:SPPG_06468"/>
<dbReference type="InterPro" id="IPR013088">
    <property type="entry name" value="Znf_NHR/GATA"/>
</dbReference>
<dbReference type="OrthoDB" id="2162994at2759"/>
<dbReference type="GO" id="GO:0006355">
    <property type="term" value="P:regulation of DNA-templated transcription"/>
    <property type="evidence" value="ECO:0007669"/>
    <property type="project" value="InterPro"/>
</dbReference>
<dbReference type="GeneID" id="27689766"/>
<keyword evidence="3" id="KW-0862">Zinc</keyword>
<dbReference type="RefSeq" id="XP_016606094.1">
    <property type="nucleotide sequence ID" value="XM_016754670.1"/>
</dbReference>
<dbReference type="EMBL" id="KQ257461">
    <property type="protein sequence ID" value="KNC98054.1"/>
    <property type="molecule type" value="Genomic_DNA"/>
</dbReference>
<evidence type="ECO:0000256" key="5">
    <source>
        <dbReference type="SAM" id="MobiDB-lite"/>
    </source>
</evidence>
<feature type="region of interest" description="Disordered" evidence="5">
    <location>
        <begin position="92"/>
        <end position="114"/>
    </location>
</feature>
<dbReference type="SUPFAM" id="SSF57716">
    <property type="entry name" value="Glucocorticoid receptor-like (DNA-binding domain)"/>
    <property type="match status" value="1"/>
</dbReference>
<evidence type="ECO:0000256" key="4">
    <source>
        <dbReference type="PROSITE-ProRule" id="PRU00094"/>
    </source>
</evidence>
<feature type="compositionally biased region" description="Basic and acidic residues" evidence="5">
    <location>
        <begin position="96"/>
        <end position="105"/>
    </location>
</feature>
<feature type="region of interest" description="Disordered" evidence="5">
    <location>
        <begin position="152"/>
        <end position="181"/>
    </location>
</feature>
<feature type="region of interest" description="Disordered" evidence="5">
    <location>
        <begin position="225"/>
        <end position="343"/>
    </location>
</feature>
<dbReference type="STRING" id="645134.A0A0L0HAZ2"/>
<dbReference type="Pfam" id="PF00320">
    <property type="entry name" value="GATA"/>
    <property type="match status" value="1"/>
</dbReference>
<evidence type="ECO:0000313" key="7">
    <source>
        <dbReference type="EMBL" id="KNC98054.1"/>
    </source>
</evidence>
<feature type="compositionally biased region" description="Acidic residues" evidence="5">
    <location>
        <begin position="324"/>
        <end position="338"/>
    </location>
</feature>
<protein>
    <recommendedName>
        <fullName evidence="6">GATA-type domain-containing protein</fullName>
    </recommendedName>
</protein>
<proteinExistence type="predicted"/>
<feature type="compositionally biased region" description="Polar residues" evidence="5">
    <location>
        <begin position="265"/>
        <end position="280"/>
    </location>
</feature>
<evidence type="ECO:0000259" key="6">
    <source>
        <dbReference type="PROSITE" id="PS50114"/>
    </source>
</evidence>
<dbReference type="GO" id="GO:0043565">
    <property type="term" value="F:sequence-specific DNA binding"/>
    <property type="evidence" value="ECO:0007669"/>
    <property type="project" value="InterPro"/>
</dbReference>
<gene>
    <name evidence="7" type="ORF">SPPG_06468</name>
</gene>
<dbReference type="InterPro" id="IPR051140">
    <property type="entry name" value="GATA_TF"/>
</dbReference>
<feature type="domain" description="GATA-type" evidence="6">
    <location>
        <begin position="183"/>
        <end position="221"/>
    </location>
</feature>
<dbReference type="AlphaFoldDB" id="A0A0L0HAZ2"/>
<evidence type="ECO:0000256" key="3">
    <source>
        <dbReference type="ARBA" id="ARBA00022833"/>
    </source>
</evidence>
<feature type="compositionally biased region" description="Basic and acidic residues" evidence="5">
    <location>
        <begin position="305"/>
        <end position="317"/>
    </location>
</feature>
<accession>A0A0L0HAZ2</accession>
<organism evidence="7 8">
    <name type="scientific">Spizellomyces punctatus (strain DAOM BR117)</name>
    <dbReference type="NCBI Taxonomy" id="645134"/>
    <lineage>
        <taxon>Eukaryota</taxon>
        <taxon>Fungi</taxon>
        <taxon>Fungi incertae sedis</taxon>
        <taxon>Chytridiomycota</taxon>
        <taxon>Chytridiomycota incertae sedis</taxon>
        <taxon>Chytridiomycetes</taxon>
        <taxon>Spizellomycetales</taxon>
        <taxon>Spizellomycetaceae</taxon>
        <taxon>Spizellomyces</taxon>
    </lineage>
</organism>
<dbReference type="SMART" id="SM00401">
    <property type="entry name" value="ZnF_GATA"/>
    <property type="match status" value="1"/>
</dbReference>
<dbReference type="InterPro" id="IPR000679">
    <property type="entry name" value="Znf_GATA"/>
</dbReference>
<dbReference type="Proteomes" id="UP000053201">
    <property type="component" value="Unassembled WGS sequence"/>
</dbReference>
<dbReference type="Gene3D" id="3.30.50.10">
    <property type="entry name" value="Erythroid Transcription Factor GATA-1, subunit A"/>
    <property type="match status" value="1"/>
</dbReference>
<dbReference type="GO" id="GO:0008270">
    <property type="term" value="F:zinc ion binding"/>
    <property type="evidence" value="ECO:0007669"/>
    <property type="project" value="UniProtKB-KW"/>
</dbReference>
<reference evidence="7 8" key="1">
    <citation type="submission" date="2009-08" db="EMBL/GenBank/DDBJ databases">
        <title>The Genome Sequence of Spizellomyces punctatus strain DAOM BR117.</title>
        <authorList>
            <consortium name="The Broad Institute Genome Sequencing Platform"/>
            <person name="Russ C."/>
            <person name="Cuomo C."/>
            <person name="Shea T."/>
            <person name="Young S.K."/>
            <person name="Zeng Q."/>
            <person name="Koehrsen M."/>
            <person name="Haas B."/>
            <person name="Borodovsky M."/>
            <person name="Guigo R."/>
            <person name="Alvarado L."/>
            <person name="Berlin A."/>
            <person name="Bochicchio J."/>
            <person name="Borenstein D."/>
            <person name="Chapman S."/>
            <person name="Chen Z."/>
            <person name="Engels R."/>
            <person name="Freedman E."/>
            <person name="Gellesch M."/>
            <person name="Goldberg J."/>
            <person name="Griggs A."/>
            <person name="Gujja S."/>
            <person name="Heiman D."/>
            <person name="Hepburn T."/>
            <person name="Howarth C."/>
            <person name="Jen D."/>
            <person name="Larson L."/>
            <person name="Lewis B."/>
            <person name="Mehta T."/>
            <person name="Park D."/>
            <person name="Pearson M."/>
            <person name="Roberts A."/>
            <person name="Saif S."/>
            <person name="Shenoy N."/>
            <person name="Sisk P."/>
            <person name="Stolte C."/>
            <person name="Sykes S."/>
            <person name="Thomson T."/>
            <person name="Walk T."/>
            <person name="White J."/>
            <person name="Yandava C."/>
            <person name="Burger G."/>
            <person name="Gray M.W."/>
            <person name="Holland P.W.H."/>
            <person name="King N."/>
            <person name="Lang F.B.F."/>
            <person name="Roger A.J."/>
            <person name="Ruiz-Trillo I."/>
            <person name="Lander E."/>
            <person name="Nusbaum C."/>
        </authorList>
    </citation>
    <scope>NUCLEOTIDE SEQUENCE [LARGE SCALE GENOMIC DNA]</scope>
    <source>
        <strain evidence="7 8">DAOM BR117</strain>
    </source>
</reference>
<sequence>MAHLAFSPSRNSMPPTPPEYARFKEPSVVIALHQTPSTMVEVTNEDHVPPIADGSSCRRSTSPLGEFRLSSSDMQGQPQSSLNCTTLIQKDEDDEEARKGVHSAELETMPGTGKRKRAEAVELWAKKKPAAGEAAEPRSLLVKLNLESHNSGFARKDSLPRHSPSRIKQSPTASVTPGAGEDRCVVCGTRETPQWRRGPWGPRTLCNACGVKYAAGNLIIPGANIEADHPPNRELKKKATPNSPAANERAADARTTSAKPRPLTRRSTPSKRSTFASNEQVEVATVKSPVRDVKGKASFSTRRQSRADREKTREQPDSIRIACDESDTSEETDDDNDDPALTKAKLERQIRELRRRLMVSDAINKQLEQCILKLVGEDEELDGCLAVIIRKAARLLRSATIRHVRHRSPSGHSISRSTLKIPHERNDIPESAAANLLLGTCIEEEELPTIANFCRAVHGRYTYMRRC</sequence>
<dbReference type="CDD" id="cd00202">
    <property type="entry name" value="ZnF_GATA"/>
    <property type="match status" value="1"/>
</dbReference>
<dbReference type="PANTHER" id="PTHR45658">
    <property type="entry name" value="GATA TRANSCRIPTION FACTOR"/>
    <property type="match status" value="1"/>
</dbReference>
<feature type="region of interest" description="Disordered" evidence="5">
    <location>
        <begin position="1"/>
        <end position="21"/>
    </location>
</feature>